<dbReference type="Pfam" id="PF08238">
    <property type="entry name" value="Sel1"/>
    <property type="match status" value="4"/>
</dbReference>
<dbReference type="Pfam" id="PF01471">
    <property type="entry name" value="PG_binding_1"/>
    <property type="match status" value="1"/>
</dbReference>
<sequence>MSGLRSNSQRNSDRSSLDALNRTIEGLEARLEDLLGAQTGRNRQDPDRDSRAEARPQPPRAAREPEPPRFDPVDEIRKRQQALDARWEREQSEISRPARASDRYEERRYDERDYRTSTAIPAHRPRPSAPVEQPRAERMRPTPATAPAPAPAESDAALREVAEALVNLRQELKNEISEGVAREMQGVRSELRNIRSFAENQDFAEDIREDVARLAASINLLGNTSAPDADALRSEFEELRALVDQMAREDSVHRMERRWDNVEDTLRGFDTAPLQEEIVALAYRLDDIKGQIGSMSESPAIRALEDKLITIAGFVEQLGRHVQPNDRILSEHFSGLDHRLDEISRAIAAASNRPQQSADNALAERLENRLSGLSRQLDQLKDVAAKDKPSEALTSRLDALANRIEDLSSERHVSKLSERLDQLSLLLERSQRPSSQPELTSFLSDISKKIDQLGSGAVNEKLAERLEKIARRIEDIEARPASGKTASYDSAFLRLEERLGKIAAKLDETTRSGHTDTGALASLENQIASLSSILKEQSGPQPMGMPPELDARMSAIEDYMASNDEYIIEAARQAAEAVLESHTRNNLANTASPADMAVLAELANDLRKLEGLSRNTEERTHRTFEALHETLVQIAGRLDALDNPRAAEPVYEEEEPSSPARMPAAAYPEEGLIAATQAQAVQGDLAVDTIVPPAAVKPVVEEKRGLLSSLTRRFKSSAAKTEEAPVVEVRARTQVNPAPALDPIDVLSSDEDNELLEPGSGAPDVKKILERVRASQNAAARAGAKDGDNRADFIAAARRAAQAAAQETLPEKASSSAVQRDGQAAKSESALARYRRPLLLGIGAILLAMMAMPMVKSLVSPEQAPLAPLTTGTPAVEPTAASTAAPQMPVIEPAVTVPSVAPVDEKVQAAADRMQADADKGQHLIDTRPIGGAKLPDEAPAVQAPAPAHGNDVAEHLQPSTSVEAAIRNADDIPQPSTFQSAGLRQNAPQPVEAQPVAEQPAETISVPAGITPASLSEAAAKGDKLALFEIASRYTDGLGVAADRAEAAKWYKLSADRGFAPAQYRLGNMYEKANGVERNLPEAKRYYEMAASQGNAGAMHNLAVLLASDAAGQPDFKAAADWFIKASDLGVRDSQFNLAILYARGSGVQQSLEESYKWFAIAARDGDADAAQKREDVAKAMKPEQLASAKAKVEAWKVLPLNEDANGVNLPDEWTNGDAVKTSSVDMQKAIRNIQAILNNNGFNAGNPDGKLGKNTVTAIKEFQKSVGQSPDGRITDELVTALLARNK</sequence>
<feature type="compositionally biased region" description="Basic and acidic residues" evidence="2">
    <location>
        <begin position="42"/>
        <end position="54"/>
    </location>
</feature>
<evidence type="ECO:0000313" key="5">
    <source>
        <dbReference type="EMBL" id="QYA08298.1"/>
    </source>
</evidence>
<dbReference type="SUPFAM" id="SSF47090">
    <property type="entry name" value="PGBD-like"/>
    <property type="match status" value="1"/>
</dbReference>
<dbReference type="InterPro" id="IPR006597">
    <property type="entry name" value="Sel1-like"/>
</dbReference>
<dbReference type="PANTHER" id="PTHR11102:SF160">
    <property type="entry name" value="ERAD-ASSOCIATED E3 UBIQUITIN-PROTEIN LIGASE COMPONENT HRD3"/>
    <property type="match status" value="1"/>
</dbReference>
<feature type="domain" description="Peptidoglycan binding-like" evidence="3">
    <location>
        <begin position="1231"/>
        <end position="1284"/>
    </location>
</feature>
<dbReference type="SUPFAM" id="SSF81901">
    <property type="entry name" value="HCP-like"/>
    <property type="match status" value="1"/>
</dbReference>
<dbReference type="Proteomes" id="UP000826513">
    <property type="component" value="Chromosome 1"/>
</dbReference>
<dbReference type="Proteomes" id="UP000298545">
    <property type="component" value="Chromosome circular"/>
</dbReference>
<dbReference type="SMART" id="SM00671">
    <property type="entry name" value="SEL1"/>
    <property type="match status" value="4"/>
</dbReference>
<dbReference type="STRING" id="1367849.GCA_000518585_04285"/>
<reference evidence="4 6" key="1">
    <citation type="submission" date="2019-04" db="EMBL/GenBank/DDBJ databases">
        <title>Complete genome sequence of Agrobacterium larrymoorei CFBP5473.</title>
        <authorList>
            <person name="Haryono M."/>
            <person name="Chou L."/>
            <person name="Lin Y.-C."/>
            <person name="Lai E.-M."/>
            <person name="Kuo C.-H."/>
        </authorList>
    </citation>
    <scope>NUCLEOTIDE SEQUENCE [LARGE SCALE GENOMIC DNA]</scope>
    <source>
        <strain evidence="4 6">CFBP5473</strain>
    </source>
</reference>
<dbReference type="InterPro" id="IPR036366">
    <property type="entry name" value="PGBDSf"/>
</dbReference>
<gene>
    <name evidence="4" type="ORF">CFBP5473_13465</name>
    <name evidence="5" type="ORF">J5285_06270</name>
</gene>
<reference evidence="5 7" key="2">
    <citation type="submission" date="2021-03" db="EMBL/GenBank/DDBJ databases">
        <title>Rapid diversification of plasmids in a genus of pathogenic and nitrogen fixing bacteria.</title>
        <authorList>
            <person name="Weisberg A.J."/>
            <person name="Miller M."/>
            <person name="Ream W."/>
            <person name="Grunwald N.J."/>
            <person name="Chang J.H."/>
        </authorList>
    </citation>
    <scope>NUCLEOTIDE SEQUENCE [LARGE SCALE GENOMIC DNA]</scope>
    <source>
        <strain evidence="5 7">AF3.44</strain>
    </source>
</reference>
<dbReference type="InterPro" id="IPR011990">
    <property type="entry name" value="TPR-like_helical_dom_sf"/>
</dbReference>
<dbReference type="EMBL" id="CP039691">
    <property type="protein sequence ID" value="QCI98815.1"/>
    <property type="molecule type" value="Genomic_DNA"/>
</dbReference>
<dbReference type="EMBL" id="CP072167">
    <property type="protein sequence ID" value="QYA08298.1"/>
    <property type="molecule type" value="Genomic_DNA"/>
</dbReference>
<evidence type="ECO:0000313" key="6">
    <source>
        <dbReference type="Proteomes" id="UP000298545"/>
    </source>
</evidence>
<dbReference type="InterPro" id="IPR050767">
    <property type="entry name" value="Sel1_AlgK"/>
</dbReference>
<dbReference type="KEGG" id="alf:CFBP5473_13465"/>
<evidence type="ECO:0000313" key="4">
    <source>
        <dbReference type="EMBL" id="QCI98815.1"/>
    </source>
</evidence>
<protein>
    <submittedName>
        <fullName evidence="4">Hemagglutinin</fullName>
    </submittedName>
    <submittedName>
        <fullName evidence="5">SEL1-like repeat protein</fullName>
    </submittedName>
</protein>
<feature type="compositionally biased region" description="Basic and acidic residues" evidence="2">
    <location>
        <begin position="61"/>
        <end position="78"/>
    </location>
</feature>
<dbReference type="InterPro" id="IPR002477">
    <property type="entry name" value="Peptidoglycan-bd-like"/>
</dbReference>
<evidence type="ECO:0000259" key="3">
    <source>
        <dbReference type="Pfam" id="PF01471"/>
    </source>
</evidence>
<dbReference type="PANTHER" id="PTHR11102">
    <property type="entry name" value="SEL-1-LIKE PROTEIN"/>
    <property type="match status" value="1"/>
</dbReference>
<organism evidence="4 6">
    <name type="scientific">Agrobacterium larrymoorei</name>
    <dbReference type="NCBI Taxonomy" id="160699"/>
    <lineage>
        <taxon>Bacteria</taxon>
        <taxon>Pseudomonadati</taxon>
        <taxon>Pseudomonadota</taxon>
        <taxon>Alphaproteobacteria</taxon>
        <taxon>Hyphomicrobiales</taxon>
        <taxon>Rhizobiaceae</taxon>
        <taxon>Rhizobium/Agrobacterium group</taxon>
        <taxon>Agrobacterium</taxon>
    </lineage>
</organism>
<proteinExistence type="predicted"/>
<dbReference type="Gene3D" id="1.25.40.10">
    <property type="entry name" value="Tetratricopeptide repeat domain"/>
    <property type="match status" value="1"/>
</dbReference>
<dbReference type="OrthoDB" id="5295703at2"/>
<dbReference type="InterPro" id="IPR036365">
    <property type="entry name" value="PGBD-like_sf"/>
</dbReference>
<dbReference type="Gene3D" id="1.10.101.10">
    <property type="entry name" value="PGBD-like superfamily/PGBD"/>
    <property type="match status" value="1"/>
</dbReference>
<keyword evidence="7" id="KW-1185">Reference proteome</keyword>
<feature type="coiled-coil region" evidence="1">
    <location>
        <begin position="363"/>
        <end position="410"/>
    </location>
</feature>
<feature type="region of interest" description="Disordered" evidence="2">
    <location>
        <begin position="31"/>
        <end position="151"/>
    </location>
</feature>
<dbReference type="RefSeq" id="WP_027676814.1">
    <property type="nucleotide sequence ID" value="NZ_CP039691.1"/>
</dbReference>
<evidence type="ECO:0000313" key="7">
    <source>
        <dbReference type="Proteomes" id="UP000826513"/>
    </source>
</evidence>
<evidence type="ECO:0000256" key="1">
    <source>
        <dbReference type="SAM" id="Coils"/>
    </source>
</evidence>
<dbReference type="Gene3D" id="1.20.1270.70">
    <property type="entry name" value="Designed single chain three-helix bundle"/>
    <property type="match status" value="1"/>
</dbReference>
<keyword evidence="1" id="KW-0175">Coiled coil</keyword>
<name>A0A4D7DP10_9HYPH</name>
<accession>A0A4D7DP10</accession>
<feature type="compositionally biased region" description="Basic and acidic residues" evidence="2">
    <location>
        <begin position="99"/>
        <end position="115"/>
    </location>
</feature>
<evidence type="ECO:0000256" key="2">
    <source>
        <dbReference type="SAM" id="MobiDB-lite"/>
    </source>
</evidence>